<organism evidence="5 6">
    <name type="scientific">Candidatus Naiadarchaeum limnaeum</name>
    <dbReference type="NCBI Taxonomy" id="2756139"/>
    <lineage>
        <taxon>Archaea</taxon>
        <taxon>Candidatus Undinarchaeota</taxon>
        <taxon>Candidatus Undinarchaeia</taxon>
        <taxon>Candidatus Naiadarchaeales</taxon>
        <taxon>Candidatus Naiadarchaeaceae</taxon>
        <taxon>Candidatus Naiadarchaeum</taxon>
    </lineage>
</organism>
<dbReference type="InterPro" id="IPR002735">
    <property type="entry name" value="Transl_init_fac_IF2/IF5_dom"/>
</dbReference>
<dbReference type="Proteomes" id="UP000646946">
    <property type="component" value="Unassembled WGS sequence"/>
</dbReference>
<evidence type="ECO:0000313" key="6">
    <source>
        <dbReference type="Proteomes" id="UP000646946"/>
    </source>
</evidence>
<dbReference type="Gene3D" id="3.30.30.170">
    <property type="match status" value="1"/>
</dbReference>
<dbReference type="SUPFAM" id="SSF75689">
    <property type="entry name" value="Zinc-binding domain of translation initiation factor 2 beta"/>
    <property type="match status" value="1"/>
</dbReference>
<proteinExistence type="inferred from homology"/>
<evidence type="ECO:0000256" key="3">
    <source>
        <dbReference type="ARBA" id="ARBA00022917"/>
    </source>
</evidence>
<name>A0A832V4T9_9ARCH</name>
<feature type="domain" description="Translation initiation factor IF2/IF5" evidence="4">
    <location>
        <begin position="25"/>
        <end position="132"/>
    </location>
</feature>
<keyword evidence="6" id="KW-1185">Reference proteome</keyword>
<evidence type="ECO:0000256" key="2">
    <source>
        <dbReference type="ARBA" id="ARBA00022540"/>
    </source>
</evidence>
<dbReference type="PANTHER" id="PTHR23001:SF3">
    <property type="entry name" value="EUKARYOTIC TRANSLATION INITIATION FACTOR 2 SUBUNIT 2"/>
    <property type="match status" value="1"/>
</dbReference>
<comment type="similarity">
    <text evidence="1">Belongs to the eIF-2-beta/eIF-5 family.</text>
</comment>
<evidence type="ECO:0000259" key="4">
    <source>
        <dbReference type="SMART" id="SM00653"/>
    </source>
</evidence>
<evidence type="ECO:0000313" key="5">
    <source>
        <dbReference type="EMBL" id="HIK00927.1"/>
    </source>
</evidence>
<dbReference type="AlphaFoldDB" id="A0A832V4T9"/>
<evidence type="ECO:0000256" key="1">
    <source>
        <dbReference type="ARBA" id="ARBA00010397"/>
    </source>
</evidence>
<protein>
    <submittedName>
        <fullName evidence="5">Translation initiation factor IF-2 subunit beta</fullName>
    </submittedName>
</protein>
<gene>
    <name evidence="5" type="ORF">H1016_05330</name>
</gene>
<dbReference type="Pfam" id="PF01873">
    <property type="entry name" value="eIF-5_eIF-2B"/>
    <property type="match status" value="1"/>
</dbReference>
<dbReference type="NCBIfam" id="NF003067">
    <property type="entry name" value="PRK03988.1"/>
    <property type="match status" value="1"/>
</dbReference>
<reference evidence="5 6" key="1">
    <citation type="journal article" name="Nat. Commun.">
        <title>Undinarchaeota illuminate DPANN phylogeny and the impact of gene transfer on archaeal evolution.</title>
        <authorList>
            <person name="Dombrowski N."/>
            <person name="Williams T.A."/>
            <person name="Sun J."/>
            <person name="Woodcroft B.J."/>
            <person name="Lee J.H."/>
            <person name="Minh B.Q."/>
            <person name="Rinke C."/>
            <person name="Spang A."/>
        </authorList>
    </citation>
    <scope>NUCLEOTIDE SEQUENCE [LARGE SCALE GENOMIC DNA]</scope>
    <source>
        <strain evidence="5">MAG_bin1129</strain>
    </source>
</reference>
<comment type="caution">
    <text evidence="5">The sequence shown here is derived from an EMBL/GenBank/DDBJ whole genome shotgun (WGS) entry which is preliminary data.</text>
</comment>
<dbReference type="SMART" id="SM00653">
    <property type="entry name" value="eIF2B_5"/>
    <property type="match status" value="1"/>
</dbReference>
<dbReference type="PANTHER" id="PTHR23001">
    <property type="entry name" value="EUKARYOTIC TRANSLATION INITIATION FACTOR"/>
    <property type="match status" value="1"/>
</dbReference>
<keyword evidence="3" id="KW-0648">Protein biosynthesis</keyword>
<dbReference type="GO" id="GO:0003743">
    <property type="term" value="F:translation initiation factor activity"/>
    <property type="evidence" value="ECO:0007669"/>
    <property type="project" value="UniProtKB-KW"/>
</dbReference>
<dbReference type="InterPro" id="IPR045196">
    <property type="entry name" value="IF2/IF5"/>
</dbReference>
<dbReference type="InterPro" id="IPR016190">
    <property type="entry name" value="Transl_init_fac_IF2/IF5_Zn-bd"/>
</dbReference>
<dbReference type="EMBL" id="DVAB01000048">
    <property type="protein sequence ID" value="HIK00927.1"/>
    <property type="molecule type" value="Genomic_DNA"/>
</dbReference>
<dbReference type="SUPFAM" id="SSF100966">
    <property type="entry name" value="Translation initiation factor 2 beta, aIF2beta, N-terminal domain"/>
    <property type="match status" value="1"/>
</dbReference>
<sequence length="139" mass="16033">MVWNYTYDEMLERVYSQLPVSSKEEVRFELPQIKSVLSGNKTVVSNLPQLASTFRRSVEHLLKFMLRELATTGEQKGSEFVFVGKFRQEFLQDKINKYAKEFVLCHQCGKPDTNLLKEAATTFLICEACGARESLRTLK</sequence>
<accession>A0A832V4T9</accession>
<keyword evidence="2 5" id="KW-0396">Initiation factor</keyword>
<dbReference type="InterPro" id="IPR016189">
    <property type="entry name" value="Transl_init_fac_IF2/IF5_N"/>
</dbReference>